<dbReference type="InterPro" id="IPR052048">
    <property type="entry name" value="ST_Response_Regulator"/>
</dbReference>
<dbReference type="SMART" id="SM00862">
    <property type="entry name" value="Trans_reg_C"/>
    <property type="match status" value="1"/>
</dbReference>
<dbReference type="SUPFAM" id="SSF52172">
    <property type="entry name" value="CheY-like"/>
    <property type="match status" value="1"/>
</dbReference>
<dbReference type="InterPro" id="IPR011006">
    <property type="entry name" value="CheY-like_superfamily"/>
</dbReference>
<evidence type="ECO:0000256" key="1">
    <source>
        <dbReference type="ARBA" id="ARBA00023125"/>
    </source>
</evidence>
<gene>
    <name evidence="3" type="primary">mprA_5</name>
    <name evidence="3" type="ORF">SDC9_14231</name>
</gene>
<dbReference type="GO" id="GO:0000160">
    <property type="term" value="P:phosphorelay signal transduction system"/>
    <property type="evidence" value="ECO:0007669"/>
    <property type="project" value="InterPro"/>
</dbReference>
<name>A0A644TNI8_9ZZZZ</name>
<protein>
    <submittedName>
        <fullName evidence="3">Response regulator MprA</fullName>
    </submittedName>
</protein>
<dbReference type="Pfam" id="PF00072">
    <property type="entry name" value="Response_reg"/>
    <property type="match status" value="1"/>
</dbReference>
<dbReference type="EMBL" id="VSSQ01000042">
    <property type="protein sequence ID" value="MPL68503.1"/>
    <property type="molecule type" value="Genomic_DNA"/>
</dbReference>
<dbReference type="PANTHER" id="PTHR43228:SF1">
    <property type="entry name" value="TWO-COMPONENT RESPONSE REGULATOR ARR22"/>
    <property type="match status" value="1"/>
</dbReference>
<dbReference type="PANTHER" id="PTHR43228">
    <property type="entry name" value="TWO-COMPONENT RESPONSE REGULATOR"/>
    <property type="match status" value="1"/>
</dbReference>
<keyword evidence="1" id="KW-0238">DNA-binding</keyword>
<proteinExistence type="predicted"/>
<dbReference type="AlphaFoldDB" id="A0A644TNI8"/>
<evidence type="ECO:0000259" key="2">
    <source>
        <dbReference type="PROSITE" id="PS50110"/>
    </source>
</evidence>
<dbReference type="GO" id="GO:0006355">
    <property type="term" value="P:regulation of DNA-templated transcription"/>
    <property type="evidence" value="ECO:0007669"/>
    <property type="project" value="InterPro"/>
</dbReference>
<dbReference type="Gene3D" id="3.40.50.2300">
    <property type="match status" value="1"/>
</dbReference>
<dbReference type="GO" id="GO:0003677">
    <property type="term" value="F:DNA binding"/>
    <property type="evidence" value="ECO:0007669"/>
    <property type="project" value="UniProtKB-KW"/>
</dbReference>
<sequence>MFEFKNFSILFVEDDLEIQKNMSKILSLLCNKVYVASNGLEAYEIFTNNVIHIIITDYEMPFINGYDLVLKIREISQNIPIIILSNYTDKEKLLKCIPLNLTSYLEKPIIYEKLLETLQLCKNQIENNATLYLTINDTLKYDFNTKSLIQNGNYIKLTTLEIQIFEYLLNKKNQLVYNDELLSVIFENDYYGNIKNIIYRLRKKVSKDVIVNYKNLGYMLNTK</sequence>
<organism evidence="3">
    <name type="scientific">bioreactor metagenome</name>
    <dbReference type="NCBI Taxonomy" id="1076179"/>
    <lineage>
        <taxon>unclassified sequences</taxon>
        <taxon>metagenomes</taxon>
        <taxon>ecological metagenomes</taxon>
    </lineage>
</organism>
<accession>A0A644TNI8</accession>
<evidence type="ECO:0000313" key="3">
    <source>
        <dbReference type="EMBL" id="MPL68503.1"/>
    </source>
</evidence>
<comment type="caution">
    <text evidence="3">The sequence shown here is derived from an EMBL/GenBank/DDBJ whole genome shotgun (WGS) entry which is preliminary data.</text>
</comment>
<dbReference type="InterPro" id="IPR001789">
    <property type="entry name" value="Sig_transdc_resp-reg_receiver"/>
</dbReference>
<reference evidence="3" key="1">
    <citation type="submission" date="2019-08" db="EMBL/GenBank/DDBJ databases">
        <authorList>
            <person name="Kucharzyk K."/>
            <person name="Murdoch R.W."/>
            <person name="Higgins S."/>
            <person name="Loffler F."/>
        </authorList>
    </citation>
    <scope>NUCLEOTIDE SEQUENCE</scope>
</reference>
<dbReference type="InterPro" id="IPR036388">
    <property type="entry name" value="WH-like_DNA-bd_sf"/>
</dbReference>
<dbReference type="PROSITE" id="PS50110">
    <property type="entry name" value="RESPONSE_REGULATORY"/>
    <property type="match status" value="1"/>
</dbReference>
<dbReference type="InterPro" id="IPR001867">
    <property type="entry name" value="OmpR/PhoB-type_DNA-bd"/>
</dbReference>
<dbReference type="CDD" id="cd00383">
    <property type="entry name" value="trans_reg_C"/>
    <property type="match status" value="1"/>
</dbReference>
<dbReference type="Pfam" id="PF00486">
    <property type="entry name" value="Trans_reg_C"/>
    <property type="match status" value="1"/>
</dbReference>
<dbReference type="SMART" id="SM00448">
    <property type="entry name" value="REC"/>
    <property type="match status" value="1"/>
</dbReference>
<feature type="domain" description="Response regulatory" evidence="2">
    <location>
        <begin position="8"/>
        <end position="122"/>
    </location>
</feature>
<dbReference type="Gene3D" id="1.10.10.10">
    <property type="entry name" value="Winged helix-like DNA-binding domain superfamily/Winged helix DNA-binding domain"/>
    <property type="match status" value="1"/>
</dbReference>